<feature type="region of interest" description="Disordered" evidence="1">
    <location>
        <begin position="220"/>
        <end position="256"/>
    </location>
</feature>
<dbReference type="AlphaFoldDB" id="A0A6J8EKY7"/>
<accession>A0A6J8EKY7</accession>
<gene>
    <name evidence="2" type="ORF">MCOR_53389</name>
</gene>
<evidence type="ECO:0000256" key="1">
    <source>
        <dbReference type="SAM" id="MobiDB-lite"/>
    </source>
</evidence>
<organism evidence="2 3">
    <name type="scientific">Mytilus coruscus</name>
    <name type="common">Sea mussel</name>
    <dbReference type="NCBI Taxonomy" id="42192"/>
    <lineage>
        <taxon>Eukaryota</taxon>
        <taxon>Metazoa</taxon>
        <taxon>Spiralia</taxon>
        <taxon>Lophotrochozoa</taxon>
        <taxon>Mollusca</taxon>
        <taxon>Bivalvia</taxon>
        <taxon>Autobranchia</taxon>
        <taxon>Pteriomorphia</taxon>
        <taxon>Mytilida</taxon>
        <taxon>Mytiloidea</taxon>
        <taxon>Mytilidae</taxon>
        <taxon>Mytilinae</taxon>
        <taxon>Mytilus</taxon>
    </lineage>
</organism>
<reference evidence="2 3" key="1">
    <citation type="submission" date="2020-06" db="EMBL/GenBank/DDBJ databases">
        <authorList>
            <person name="Li R."/>
            <person name="Bekaert M."/>
        </authorList>
    </citation>
    <scope>NUCLEOTIDE SEQUENCE [LARGE SCALE GENOMIC DNA]</scope>
    <source>
        <strain evidence="3">wild</strain>
    </source>
</reference>
<evidence type="ECO:0000313" key="2">
    <source>
        <dbReference type="EMBL" id="CAC5421249.1"/>
    </source>
</evidence>
<feature type="compositionally biased region" description="Polar residues" evidence="1">
    <location>
        <begin position="220"/>
        <end position="231"/>
    </location>
</feature>
<dbReference type="EMBL" id="CACVKT020009308">
    <property type="protein sequence ID" value="CAC5421249.1"/>
    <property type="molecule type" value="Genomic_DNA"/>
</dbReference>
<dbReference type="Proteomes" id="UP000507470">
    <property type="component" value="Unassembled WGS sequence"/>
</dbReference>
<sequence length="256" mass="29165">MIEMQMMQNMSMNNMLANQQMQFMMQQQQMIQQHQMLQQQQMMHRQQFIQQPPFQQSSLQPSHGFSMYPHMSIPRHVPPPPGFVPNIIPNVPVGINHHPLQYQQPIFTHYGAPQNAYQQHMHQSVQYQPIQRDKCPKNQASQCSNVYQSSTQEAPVRTNCLNHPSGTPLFVLPGDIPCNKTSDNINLQENQQQALPTSNYSPNDDMSTAKTIQNCLSTPVRATSHQANSDKSFLGVDQINPPPDPSIVRIAQSQQN</sequence>
<proteinExistence type="predicted"/>
<keyword evidence="3" id="KW-1185">Reference proteome</keyword>
<name>A0A6J8EKY7_MYTCO</name>
<evidence type="ECO:0000313" key="3">
    <source>
        <dbReference type="Proteomes" id="UP000507470"/>
    </source>
</evidence>
<protein>
    <submittedName>
        <fullName evidence="2">Uncharacterized protein</fullName>
    </submittedName>
</protein>